<dbReference type="InterPro" id="IPR011004">
    <property type="entry name" value="Trimer_LpxA-like_sf"/>
</dbReference>
<name>A0AA36HYU1_9DINO</name>
<reference evidence="7" key="1">
    <citation type="submission" date="2023-08" db="EMBL/GenBank/DDBJ databases">
        <authorList>
            <person name="Chen Y."/>
            <person name="Shah S."/>
            <person name="Dougan E. K."/>
            <person name="Thang M."/>
            <person name="Chan C."/>
        </authorList>
    </citation>
    <scope>NUCLEOTIDE SEQUENCE</scope>
</reference>
<dbReference type="SUPFAM" id="SSF47336">
    <property type="entry name" value="ACP-like"/>
    <property type="match status" value="3"/>
</dbReference>
<accession>A0AA36HYU1</accession>
<dbReference type="Pfam" id="PF07993">
    <property type="entry name" value="NAD_binding_4"/>
    <property type="match status" value="1"/>
</dbReference>
<dbReference type="Gene3D" id="3.40.50.12780">
    <property type="entry name" value="N-terminal domain of ligase-like"/>
    <property type="match status" value="3"/>
</dbReference>
<feature type="transmembrane region" description="Helical" evidence="5">
    <location>
        <begin position="3647"/>
        <end position="3670"/>
    </location>
</feature>
<dbReference type="Gene3D" id="1.10.1200.10">
    <property type="entry name" value="ACP-like"/>
    <property type="match status" value="3"/>
</dbReference>
<dbReference type="Pfam" id="PF00668">
    <property type="entry name" value="Condensation"/>
    <property type="match status" value="3"/>
</dbReference>
<dbReference type="SUPFAM" id="SSF56801">
    <property type="entry name" value="Acetyl-CoA synthetase-like"/>
    <property type="match status" value="3"/>
</dbReference>
<keyword evidence="8" id="KW-1185">Reference proteome</keyword>
<evidence type="ECO:0000256" key="1">
    <source>
        <dbReference type="ARBA" id="ARBA00022450"/>
    </source>
</evidence>
<sequence>MSTYAGDELPVLDLPRELDARAEGEVELRWERPLPELIAALVALLQKYTRQEDIVVGIKDARVQTPQFVRVTEASQQTLSLLQAVPRQPCKCWPQVVIGDGDGEVLDPPAGVELFLLPVKDSVKWSWSSMFSERWVKQAQEDMCRLLEGLRSGALVRDLRWISVEEEARVLHDFNRTATVAAPTLLEQLSEAASRWPAREAVVRAGDPLGPLSHGELWAFAGRLAAAARAGTGARVAIFLERGVAMVVALLAAWRAGGTCMPLDVKTPRPRLEQMLQDAEVSLVIASAALDTSWLTSPVLRVEDYRHGASPDLAQSVAPEDAAYILFTSGSTGVPKGVVLTHANLSAYVQWHVPYYQLTEEDRVPHMAGLSFDASMAEIWPTLSVGGCVLPAPDDEVRLLPEALCRWYAEAGATVAFLTTQLAEAVLAEPQFPEMRLRVLFTGGDKLHFRPPSHAPFQLVNIYGPTECTVNVTMCLVRPGSGAPPIGEPVAGVQLYVLDAQRRPQPPGIFGELYVGGAQVGAGYLHRPDLTAERFVQNPFAGTTGKEGPPLWPTGPGWDGRLGPQGSQAVSTHGPRLYRTGDLVRWTHEGSIDFLGRADCQVKLRGQRIELGDIESKLLSHEAVRECVVQCRTLPGGHDKYLAAYWTPSPGAIASSKLKEWLQSELPAYMVPTAVMQLDALPVNSNGKVDRRQLPEPKLEEPEEPEESERDLQVPAALEAKVQAAFAAVLGRDVAEVPLSASFFALGGHSISVGRLVNRLRREGLGICLADVYSAPTVRQLARSANEKLEKQKEPESIEKEGPEGPKGRDSDSFPASYQQLSLHGMATVSASASAALNLALCCHVRGPLDVGRLCQAFRAVQLRHAALRSVFEGQTGQTCQIKEEDCLDFSQVDMPADLAEWVLDQQYEVFNLSSGPLCRVRVVKESVDTWILHWTLHHVSVDLWSYTLLLQDLGVAYDQLRQEKVLWDPAPQYSDYARSQALSQASLQYWRQKLQPPPPALALGRKDAKDGNANFKGDKMDFELSVGLSQRLADLGSAVGASLHATLLTAWMVLLSRYAEEDVCVGTPFACRTTVESEATVGYFVTPLCVRAQVAGDLSFRQLLRQVAAEVRAALQHQRVPLASVCEDLGLDLRQVLQAMFIFQTCPDSEGSGGSGVPVGLHLPSFFMGHEGAELPLGSELQLESMGIGQRHAQFDLAVMMAFAPGPAGKQGRLIGNFQYSSAFSRDTVLRLQAQYQRLLEVVASDADSLVGHIQFVDHADLHLERAISPWQAVHGELPATSLPELVAQRASANPSAFAVVSPEGTVTFGEILRRAELLGAELGVGRRSRLFSRDQSEGRRNSSDLDFGRVDHRLDQALMESCVESGENPLVGFMVRPGPWMVAGPLGAWMAGCGYFALDASHPLERIHQMAQDAAPQCIVTEKKSQSVGNSLGWPLILVEDLRPRARREPWPYLTSEAHGLLVFTSGSTGRPKGVLLSNRALLAHVLFTSKHFNFKPGQAVLQHTSWTFDAPVCEIWPALVAGATVVMSKRDGSKDFQYISSLIDEHRVSHALFVPSLLAEILEHQALPRSLRSLAVVGEACSLSLARRILEAPLSLNNFYGPSEAGIGATIYEVDKIGKVPADVQTLPIGRPVSWHQVLLLDPQLRPAVGRAGQIGIMGEGLASGYLHLPQETKTKFIKTPKAILDVFPESGPILYLTGDVGRYCQDDLEFVGRLDNQVKLRGQRVELGEVEETLLSAPAVTEAVALVHGDRLIGYVSILQGVEEGDAVRECVEKTRQRLPRYMWPELVVVKEWPRGRTGKVDRKALPVPTISVQDTVAPRTPLETAILEAFCQVLRRDPKCTSIHADFFALGGTSLKAATLLSSLRSQVPEARELQFEEVYARPDVASLAQVLSQTREVMPLGPAPLEGLMPASLGQEHMLVLQELQPGSAAYNSPLLLRLEGAIDRAALASAVERVIARHDVLRSNLLRDFIDGEPAVVQVTTPIGEFRCDMEYWTMEGTEEAPSPVRRRLKPQTLVRRLTERRLTERMERRDRSGSGDAPSRNASWYSLERQGSNRGLMRSNSVRSRFFSRDRERSSWSPVWPSYNSPPMRSPERQQAAPLMEMSSTSSLTLGSDFRRCQGDVVLSWLTLEAKKPFDLRDDSLVRLVLAKVSSEPCVHMLLINMHHSVTDGRSLEILRQEISTAYNQLVLKQDVQLPALSMQYADFAYCQRRWMAQGRMEKELAFWRVQLQGLPALQVPTDFPRPAKLPLDGGQVNITLQPGLANRLRSLARAKGATLFSVLMGIFAVVLSRYGGALDLAIASPVANRHGPAVEPLMGYFVNTVIFRIALQPPCSFEDLLQRVRETAVGAFRHSSVPYASVLEAAQLDAAAVPAIFVLQDKAERSWSMEGLRVEQIELERTSALFDITCEMQEMPGTAGGLQGLIVYNKHLWTSARAARFAESFQALAAAAAEQPQADLLALPVTSTSERTHLLEWGAHGVAFPQPTPLVKALQLQLLQCPQRLALVVADRTVTYEEFGARIMSLAAALRKKLAEPAPGEEMVIGLLLARSVELAVAIWATLGIGAAYVPIDPEYPAERIAHILGNATPKLVLCREEHCHLAAVATFCTVQWPLPGSSKVDVGGIEQAPPLRLAYIIYTSGSTGRPKGVAIEHRSAANMVREQLALMNITKEDRVLQFFKPAFDGAVQEYLSTFCGGACLVLWDETTGFAEALERHHVSCATLTPSALAVLRPSLRLAKLAVAAEACPPALVKTWAPGRRLVNAYGPSESTVVATWAELRERELASDSQHSGSTFRLVEEDESEDSLRHVAIGRPLGGVQCYVFEASATKSLQPIGTPGELCLGGEQLARGYHKDSAKTAEKFVPNPLNGRRMYKTGDLVMWLPCGQLLYLGRNDEMVKVRGFRIELTEVEAALAALGAQAVAVSLNAAKDGLWAWVTPESLSPATLRAELQKTLPQYMVPSRVTVLASLPLTPNGKIDKPRLLAESSSEGLDANEEDLSFVAPESPLETRLSAAAAEALGLEKLGVTTDLRTAGMTSLKAVLLSQKLRDMGLTVPLSALYELQTVRAMAEHLATQEAAIPEAAQDLEVHRCDAACRTGLKALAFFVCRLCAWAWISGCVIWPAMLPLSLASHAAPAQFRGALGSPDAGCQAANSGASAFSCLVLVSYPLYLMSTMLLVVITKWTVVGQYRAGVLQNDSWAFFRWWVVDRLVVFANELCFSAFRGGPVWFAYLRALGLRTSGYCRIDTRYISEFDLITLGRCCVIAEGAKMRPAVAEAALLHLRPMAFGNFCAVGENAVCTAGCVAGDNVTLQPLSLFSGRTGRTLPDGSVWKGAPLVQSRQQPIRFPPGMLCRDLFADIVALLLTLSLQTLCSMAAYCVFGLLADAQGFRTEAGVWQWQSQNEGWLFAATWLLFGPPVMASADVLLNLDLASLADEVAQAMGMTQIQFGLRLAGMVVVGFAVYGWTLTLSSALLCRFIRGSRNLNSWFFQVRRVVLRLTFPRYPAQLSGTWAMSLYLRLLGGRVSLRATVAVAEPPLEPRKLHVAEDALLLSHQALGDCEVGKGAVVGADAVMLPHSHVEPDAVVGAMTVAGRPVRSDLQLVGNPGVIMRRSTLSKAPSGWARGGRAAVRVLYPLLAPMLLQLLLLLTLLPAMYLLTLVLASFMKQLQGWTGRLALAGSLPLAYIALGWCLCLLAVPLKWIILGVSPSRSWRWYGSVRSHLAMFSQQLNAMSIAVFMGMALGSPFYNCWLKLLGARVASDALLLTAVVSEHDMLTIGKGAAVDKEALLSSTRMLPTGPGQPQGFCTSSSPVAVGVGSTVSHAAAVVAAETGSFSVLAPLSAVGPSARLPAQTLAVGLPPQAFVWSRGENLVWPSARPIPRELRPPIVLPAYVSRAIGRMKVNASSASMELAPLVTGACGFLGRHVVAALLETGLCSRVFCLVRAADSTSAHRRVEEALRKAGVASLDQVEAVVGDLSQRNFGRSFVEVQRLANRVTHVFHSAAKVNLTEPFEMMRKDNVDSTAHLLEFCSMVRPKPFHHISTMGVLTPDMLDRQGAVRESAPLGDIRSMPLYGTGDQANGYPQSKWLAEMMVFEAARQGLPAFVHRPGLIGGHSKTGASAQDVFFHFLSDVLQLRRLPAMEGDKFNLTPVDWVAKAIVHVALREEGVSGSVFHPAVPHNAITIAELVKVFRDFGYQNLQIMDFVKWRDTIIADPIRFKSWSFCAALTAEGHGIDSMADSSAGARAMREAVGEAYDAFRADQCLVQQIRWCVGEGLLPQPDGGDPDVV</sequence>
<dbReference type="InterPro" id="IPR000873">
    <property type="entry name" value="AMP-dep_synth/lig_dom"/>
</dbReference>
<dbReference type="InterPro" id="IPR025110">
    <property type="entry name" value="AMP-bd_C"/>
</dbReference>
<dbReference type="Gene3D" id="3.30.559.30">
    <property type="entry name" value="Nonribosomal peptide synthetase, condensation domain"/>
    <property type="match status" value="2"/>
</dbReference>
<feature type="compositionally biased region" description="Basic and acidic residues" evidence="4">
    <location>
        <begin position="688"/>
        <end position="700"/>
    </location>
</feature>
<dbReference type="InterPro" id="IPR023213">
    <property type="entry name" value="CAT-like_dom_sf"/>
</dbReference>
<keyword evidence="5" id="KW-1133">Transmembrane helix</keyword>
<keyword evidence="5" id="KW-0472">Membrane</keyword>
<comment type="caution">
    <text evidence="7">The sequence shown here is derived from an EMBL/GenBank/DDBJ whole genome shotgun (WGS) entry which is preliminary data.</text>
</comment>
<evidence type="ECO:0000256" key="4">
    <source>
        <dbReference type="SAM" id="MobiDB-lite"/>
    </source>
</evidence>
<gene>
    <name evidence="7" type="ORF">EVOR1521_LOCUS6350</name>
</gene>
<dbReference type="Proteomes" id="UP001178507">
    <property type="component" value="Unassembled WGS sequence"/>
</dbReference>
<dbReference type="InterPro" id="IPR036291">
    <property type="entry name" value="NAD(P)-bd_dom_sf"/>
</dbReference>
<dbReference type="SUPFAM" id="SSF51161">
    <property type="entry name" value="Trimeric LpxA-like enzymes"/>
    <property type="match status" value="2"/>
</dbReference>
<keyword evidence="2" id="KW-0597">Phosphoprotein</keyword>
<feature type="compositionally biased region" description="Basic and acidic residues" evidence="4">
    <location>
        <begin position="786"/>
        <end position="812"/>
    </location>
</feature>
<keyword evidence="1" id="KW-0596">Phosphopantetheine</keyword>
<feature type="domain" description="Carrier" evidence="6">
    <location>
        <begin position="1822"/>
        <end position="1901"/>
    </location>
</feature>
<dbReference type="CDD" id="cd05930">
    <property type="entry name" value="A_NRPS"/>
    <property type="match status" value="3"/>
</dbReference>
<dbReference type="CDD" id="cd19531">
    <property type="entry name" value="LCL_NRPS-like"/>
    <property type="match status" value="1"/>
</dbReference>
<proteinExistence type="predicted"/>
<evidence type="ECO:0000256" key="3">
    <source>
        <dbReference type="ARBA" id="ARBA00022598"/>
    </source>
</evidence>
<dbReference type="GO" id="GO:0043041">
    <property type="term" value="P:amino acid activation for nonribosomal peptide biosynthetic process"/>
    <property type="evidence" value="ECO:0007669"/>
    <property type="project" value="TreeGrafter"/>
</dbReference>
<dbReference type="NCBIfam" id="TIGR01733">
    <property type="entry name" value="AA-adenyl-dom"/>
    <property type="match status" value="2"/>
</dbReference>
<evidence type="ECO:0000313" key="7">
    <source>
        <dbReference type="EMBL" id="CAJ1377601.1"/>
    </source>
</evidence>
<dbReference type="Gene3D" id="2.160.10.10">
    <property type="entry name" value="Hexapeptide repeat proteins"/>
    <property type="match status" value="1"/>
</dbReference>
<dbReference type="PROSITE" id="PS50075">
    <property type="entry name" value="CARRIER"/>
    <property type="match status" value="3"/>
</dbReference>
<feature type="compositionally biased region" description="Basic and acidic residues" evidence="4">
    <location>
        <begin position="2025"/>
        <end position="2041"/>
    </location>
</feature>
<feature type="region of interest" description="Disordered" evidence="4">
    <location>
        <begin position="2025"/>
        <end position="2053"/>
    </location>
</feature>
<dbReference type="NCBIfam" id="NF003417">
    <property type="entry name" value="PRK04813.1"/>
    <property type="match status" value="4"/>
</dbReference>
<feature type="transmembrane region" description="Helical" evidence="5">
    <location>
        <begin position="3735"/>
        <end position="3753"/>
    </location>
</feature>
<dbReference type="Pfam" id="PF00550">
    <property type="entry name" value="PP-binding"/>
    <property type="match status" value="3"/>
</dbReference>
<feature type="domain" description="Carrier" evidence="6">
    <location>
        <begin position="3009"/>
        <end position="3083"/>
    </location>
</feature>
<dbReference type="InterPro" id="IPR001242">
    <property type="entry name" value="Condensation_dom"/>
</dbReference>
<feature type="domain" description="Carrier" evidence="6">
    <location>
        <begin position="713"/>
        <end position="789"/>
    </location>
</feature>
<dbReference type="GO" id="GO:0016874">
    <property type="term" value="F:ligase activity"/>
    <property type="evidence" value="ECO:0007669"/>
    <property type="project" value="UniProtKB-KW"/>
</dbReference>
<dbReference type="Pfam" id="PF13193">
    <property type="entry name" value="AMP-binding_C"/>
    <property type="match status" value="1"/>
</dbReference>
<dbReference type="GO" id="GO:0044550">
    <property type="term" value="P:secondary metabolite biosynthetic process"/>
    <property type="evidence" value="ECO:0007669"/>
    <property type="project" value="TreeGrafter"/>
</dbReference>
<feature type="transmembrane region" description="Helical" evidence="5">
    <location>
        <begin position="3412"/>
        <end position="3435"/>
    </location>
</feature>
<evidence type="ECO:0000256" key="2">
    <source>
        <dbReference type="ARBA" id="ARBA00022553"/>
    </source>
</evidence>
<dbReference type="NCBIfam" id="TIGR01746">
    <property type="entry name" value="Thioester-redct"/>
    <property type="match status" value="1"/>
</dbReference>
<dbReference type="PANTHER" id="PTHR45527">
    <property type="entry name" value="NONRIBOSOMAL PEPTIDE SYNTHETASE"/>
    <property type="match status" value="1"/>
</dbReference>
<dbReference type="InterPro" id="IPR009081">
    <property type="entry name" value="PP-bd_ACP"/>
</dbReference>
<feature type="transmembrane region" description="Helical" evidence="5">
    <location>
        <begin position="3366"/>
        <end position="3391"/>
    </location>
</feature>
<feature type="region of interest" description="Disordered" evidence="4">
    <location>
        <begin position="686"/>
        <end position="711"/>
    </location>
</feature>
<protein>
    <recommendedName>
        <fullName evidence="6">Carrier domain-containing protein</fullName>
    </recommendedName>
</protein>
<organism evidence="7 8">
    <name type="scientific">Effrenium voratum</name>
    <dbReference type="NCBI Taxonomy" id="2562239"/>
    <lineage>
        <taxon>Eukaryota</taxon>
        <taxon>Sar</taxon>
        <taxon>Alveolata</taxon>
        <taxon>Dinophyceae</taxon>
        <taxon>Suessiales</taxon>
        <taxon>Symbiodiniaceae</taxon>
        <taxon>Effrenium</taxon>
    </lineage>
</organism>
<dbReference type="CDD" id="cd05235">
    <property type="entry name" value="SDR_e1"/>
    <property type="match status" value="1"/>
</dbReference>
<dbReference type="InterPro" id="IPR010080">
    <property type="entry name" value="Thioester_reductase-like_dom"/>
</dbReference>
<dbReference type="GO" id="GO:0005737">
    <property type="term" value="C:cytoplasm"/>
    <property type="evidence" value="ECO:0007669"/>
    <property type="project" value="TreeGrafter"/>
</dbReference>
<dbReference type="InterPro" id="IPR020806">
    <property type="entry name" value="PKS_PP-bd"/>
</dbReference>
<dbReference type="Gene3D" id="3.30.559.10">
    <property type="entry name" value="Chloramphenicol acetyltransferase-like domain"/>
    <property type="match status" value="3"/>
</dbReference>
<dbReference type="InterPro" id="IPR020845">
    <property type="entry name" value="AMP-binding_CS"/>
</dbReference>
<dbReference type="InterPro" id="IPR010071">
    <property type="entry name" value="AA_adenyl_dom"/>
</dbReference>
<dbReference type="SMART" id="SM00823">
    <property type="entry name" value="PKS_PP"/>
    <property type="match status" value="3"/>
</dbReference>
<dbReference type="Gene3D" id="3.40.50.720">
    <property type="entry name" value="NAD(P)-binding Rossmann-like Domain"/>
    <property type="match status" value="1"/>
</dbReference>
<dbReference type="EMBL" id="CAUJNA010000472">
    <property type="protein sequence ID" value="CAJ1377601.1"/>
    <property type="molecule type" value="Genomic_DNA"/>
</dbReference>
<dbReference type="InterPro" id="IPR042099">
    <property type="entry name" value="ANL_N_sf"/>
</dbReference>
<dbReference type="SUPFAM" id="SSF52777">
    <property type="entry name" value="CoA-dependent acyltransferases"/>
    <property type="match status" value="4"/>
</dbReference>
<dbReference type="PROSITE" id="PS00455">
    <property type="entry name" value="AMP_BINDING"/>
    <property type="match status" value="3"/>
</dbReference>
<evidence type="ECO:0000256" key="5">
    <source>
        <dbReference type="SAM" id="Phobius"/>
    </source>
</evidence>
<evidence type="ECO:0000313" key="8">
    <source>
        <dbReference type="Proteomes" id="UP001178507"/>
    </source>
</evidence>
<feature type="transmembrane region" description="Helical" evidence="5">
    <location>
        <begin position="3690"/>
        <end position="3714"/>
    </location>
</feature>
<keyword evidence="5" id="KW-0812">Transmembrane</keyword>
<evidence type="ECO:0000259" key="6">
    <source>
        <dbReference type="PROSITE" id="PS50075"/>
    </source>
</evidence>
<dbReference type="Pfam" id="PF00501">
    <property type="entry name" value="AMP-binding"/>
    <property type="match status" value="3"/>
</dbReference>
<dbReference type="InterPro" id="IPR013120">
    <property type="entry name" value="FAR_NAD-bd"/>
</dbReference>
<dbReference type="GO" id="GO:0031177">
    <property type="term" value="F:phosphopantetheine binding"/>
    <property type="evidence" value="ECO:0007669"/>
    <property type="project" value="InterPro"/>
</dbReference>
<feature type="transmembrane region" description="Helical" evidence="5">
    <location>
        <begin position="3455"/>
        <end position="3482"/>
    </location>
</feature>
<feature type="region of interest" description="Disordered" evidence="4">
    <location>
        <begin position="786"/>
        <end position="815"/>
    </location>
</feature>
<dbReference type="InterPro" id="IPR045851">
    <property type="entry name" value="AMP-bd_C_sf"/>
</dbReference>
<dbReference type="SUPFAM" id="SSF51735">
    <property type="entry name" value="NAD(P)-binding Rossmann-fold domains"/>
    <property type="match status" value="1"/>
</dbReference>
<keyword evidence="3" id="KW-0436">Ligase</keyword>
<feature type="region of interest" description="Disordered" evidence="4">
    <location>
        <begin position="2083"/>
        <end position="2110"/>
    </location>
</feature>
<dbReference type="Gene3D" id="3.30.300.30">
    <property type="match status" value="3"/>
</dbReference>
<dbReference type="PANTHER" id="PTHR45527:SF1">
    <property type="entry name" value="FATTY ACID SYNTHASE"/>
    <property type="match status" value="1"/>
</dbReference>
<dbReference type="InterPro" id="IPR036736">
    <property type="entry name" value="ACP-like_sf"/>
</dbReference>